<dbReference type="Proteomes" id="UP000824133">
    <property type="component" value="Unassembled WGS sequence"/>
</dbReference>
<sequence>MIKELVYDEAILSTPCEPATAEDADLAQDLIDTLASIDDAVCLAANQIGVTKAVVVYQDDDGAAHVMYNPKVLAGFAAAKVEESCLTHEEPVRVTRFAKIKVSFDELVDGQLKSRRRDYMGWTAQMVQHMVDHCKGKLV</sequence>
<evidence type="ECO:0000256" key="1">
    <source>
        <dbReference type="ARBA" id="ARBA00010759"/>
    </source>
</evidence>
<evidence type="ECO:0000313" key="3">
    <source>
        <dbReference type="Proteomes" id="UP000824133"/>
    </source>
</evidence>
<reference evidence="2" key="1">
    <citation type="journal article" date="2021" name="PeerJ">
        <title>Extensive microbial diversity within the chicken gut microbiome revealed by metagenomics and culture.</title>
        <authorList>
            <person name="Gilroy R."/>
            <person name="Ravi A."/>
            <person name="Getino M."/>
            <person name="Pursley I."/>
            <person name="Horton D.L."/>
            <person name="Alikhan N.F."/>
            <person name="Baker D."/>
            <person name="Gharbi K."/>
            <person name="Hall N."/>
            <person name="Watson M."/>
            <person name="Adriaenssens E.M."/>
            <person name="Foster-Nyarko E."/>
            <person name="Jarju S."/>
            <person name="Secka A."/>
            <person name="Antonio M."/>
            <person name="Oren A."/>
            <person name="Chaudhuri R.R."/>
            <person name="La Ragione R."/>
            <person name="Hildebrand F."/>
            <person name="Pallen M.J."/>
        </authorList>
    </citation>
    <scope>NUCLEOTIDE SEQUENCE</scope>
    <source>
        <strain evidence="2">ChiHjej10B9-743</strain>
    </source>
</reference>
<protein>
    <submittedName>
        <fullName evidence="2">Peptide deformylase</fullName>
    </submittedName>
</protein>
<dbReference type="Pfam" id="PF01327">
    <property type="entry name" value="Pep_deformylase"/>
    <property type="match status" value="1"/>
</dbReference>
<name>A0A9D1ZAB2_9ACTN</name>
<dbReference type="GO" id="GO:0042586">
    <property type="term" value="F:peptide deformylase activity"/>
    <property type="evidence" value="ECO:0007669"/>
    <property type="project" value="InterPro"/>
</dbReference>
<accession>A0A9D1ZAB2</accession>
<comment type="caution">
    <text evidence="2">The sequence shown here is derived from an EMBL/GenBank/DDBJ whole genome shotgun (WGS) entry which is preliminary data.</text>
</comment>
<organism evidence="2 3">
    <name type="scientific">Candidatus Olsenella excrementavium</name>
    <dbReference type="NCBI Taxonomy" id="2838709"/>
    <lineage>
        <taxon>Bacteria</taxon>
        <taxon>Bacillati</taxon>
        <taxon>Actinomycetota</taxon>
        <taxon>Coriobacteriia</taxon>
        <taxon>Coriobacteriales</taxon>
        <taxon>Atopobiaceae</taxon>
        <taxon>Olsenella</taxon>
    </lineage>
</organism>
<gene>
    <name evidence="2" type="ORF">IAA42_03535</name>
</gene>
<dbReference type="PANTHER" id="PTHR10458">
    <property type="entry name" value="PEPTIDE DEFORMYLASE"/>
    <property type="match status" value="1"/>
</dbReference>
<comment type="similarity">
    <text evidence="1">Belongs to the polypeptide deformylase family.</text>
</comment>
<reference evidence="2" key="2">
    <citation type="submission" date="2021-04" db="EMBL/GenBank/DDBJ databases">
        <authorList>
            <person name="Gilroy R."/>
        </authorList>
    </citation>
    <scope>NUCLEOTIDE SEQUENCE</scope>
    <source>
        <strain evidence="2">ChiHjej10B9-743</strain>
    </source>
</reference>
<dbReference type="AlphaFoldDB" id="A0A9D1ZAB2"/>
<dbReference type="InterPro" id="IPR036821">
    <property type="entry name" value="Peptide_deformylase_sf"/>
</dbReference>
<proteinExistence type="inferred from homology"/>
<evidence type="ECO:0000313" key="2">
    <source>
        <dbReference type="EMBL" id="HIY79489.1"/>
    </source>
</evidence>
<dbReference type="Gene3D" id="3.90.45.10">
    <property type="entry name" value="Peptide deformylase"/>
    <property type="match status" value="1"/>
</dbReference>
<dbReference type="InterPro" id="IPR023635">
    <property type="entry name" value="Peptide_deformylase"/>
</dbReference>
<dbReference type="PRINTS" id="PR01576">
    <property type="entry name" value="PDEFORMYLASE"/>
</dbReference>
<dbReference type="PANTHER" id="PTHR10458:SF22">
    <property type="entry name" value="PEPTIDE DEFORMYLASE"/>
    <property type="match status" value="1"/>
</dbReference>
<dbReference type="EMBL" id="DXCP01000026">
    <property type="protein sequence ID" value="HIY79489.1"/>
    <property type="molecule type" value="Genomic_DNA"/>
</dbReference>
<dbReference type="SUPFAM" id="SSF56420">
    <property type="entry name" value="Peptide deformylase"/>
    <property type="match status" value="1"/>
</dbReference>